<protein>
    <recommendedName>
        <fullName evidence="8">Legume lectin domain-containing protein</fullName>
    </recommendedName>
</protein>
<comment type="subcellular location">
    <subcellularLocation>
        <location evidence="1">Cell membrane</location>
        <topology evidence="1">Single-pass type I membrane protein</topology>
    </subcellularLocation>
</comment>
<dbReference type="InterPro" id="IPR013320">
    <property type="entry name" value="ConA-like_dom_sf"/>
</dbReference>
<dbReference type="FunFam" id="2.60.120.200:FF:000112">
    <property type="entry name" value="L-type lectin-domain containing receptor kinase V.9"/>
    <property type="match status" value="1"/>
</dbReference>
<dbReference type="InterPro" id="IPR050258">
    <property type="entry name" value="Leguminous_Lectin"/>
</dbReference>
<evidence type="ECO:0000313" key="9">
    <source>
        <dbReference type="EMBL" id="KAI9154143.1"/>
    </source>
</evidence>
<keyword evidence="6" id="KW-1133">Transmembrane helix</keyword>
<gene>
    <name evidence="9" type="ORF">LWI28_021513</name>
</gene>
<dbReference type="AlphaFoldDB" id="A0AAD5NFE0"/>
<evidence type="ECO:0000256" key="2">
    <source>
        <dbReference type="ARBA" id="ARBA00007606"/>
    </source>
</evidence>
<dbReference type="Pfam" id="PF00139">
    <property type="entry name" value="Lectin_legB"/>
    <property type="match status" value="1"/>
</dbReference>
<evidence type="ECO:0000256" key="5">
    <source>
        <dbReference type="SAM" id="MobiDB-lite"/>
    </source>
</evidence>
<dbReference type="Proteomes" id="UP001064489">
    <property type="component" value="Chromosome 11"/>
</dbReference>
<evidence type="ECO:0000259" key="8">
    <source>
        <dbReference type="Pfam" id="PF00139"/>
    </source>
</evidence>
<dbReference type="CDD" id="cd06899">
    <property type="entry name" value="lectin_legume_LecRK_Arcelin_ConA"/>
    <property type="match status" value="1"/>
</dbReference>
<comment type="caution">
    <text evidence="9">The sequence shown here is derived from an EMBL/GenBank/DDBJ whole genome shotgun (WGS) entry which is preliminary data.</text>
</comment>
<keyword evidence="3" id="KW-1003">Cell membrane</keyword>
<evidence type="ECO:0000256" key="6">
    <source>
        <dbReference type="SAM" id="Phobius"/>
    </source>
</evidence>
<feature type="domain" description="Legume lectin" evidence="8">
    <location>
        <begin position="23"/>
        <end position="279"/>
    </location>
</feature>
<dbReference type="PANTHER" id="PTHR32401:SF50">
    <property type="entry name" value="OS07G0133000 PROTEIN"/>
    <property type="match status" value="1"/>
</dbReference>
<dbReference type="InterPro" id="IPR001220">
    <property type="entry name" value="Legume_lectin_dom"/>
</dbReference>
<organism evidence="9 10">
    <name type="scientific">Acer negundo</name>
    <name type="common">Box elder</name>
    <dbReference type="NCBI Taxonomy" id="4023"/>
    <lineage>
        <taxon>Eukaryota</taxon>
        <taxon>Viridiplantae</taxon>
        <taxon>Streptophyta</taxon>
        <taxon>Embryophyta</taxon>
        <taxon>Tracheophyta</taxon>
        <taxon>Spermatophyta</taxon>
        <taxon>Magnoliopsida</taxon>
        <taxon>eudicotyledons</taxon>
        <taxon>Gunneridae</taxon>
        <taxon>Pentapetalae</taxon>
        <taxon>rosids</taxon>
        <taxon>malvids</taxon>
        <taxon>Sapindales</taxon>
        <taxon>Sapindaceae</taxon>
        <taxon>Hippocastanoideae</taxon>
        <taxon>Acereae</taxon>
        <taxon>Acer</taxon>
    </lineage>
</organism>
<feature type="chain" id="PRO_5042027848" description="Legume lectin domain-containing protein" evidence="7">
    <location>
        <begin position="21"/>
        <end position="378"/>
    </location>
</feature>
<feature type="region of interest" description="Disordered" evidence="5">
    <location>
        <begin position="330"/>
        <end position="354"/>
    </location>
</feature>
<keyword evidence="10" id="KW-1185">Reference proteome</keyword>
<reference evidence="9" key="1">
    <citation type="journal article" date="2022" name="Plant J.">
        <title>Strategies of tolerance reflected in two North American maple genomes.</title>
        <authorList>
            <person name="McEvoy S.L."/>
            <person name="Sezen U.U."/>
            <person name="Trouern-Trend A."/>
            <person name="McMahon S.M."/>
            <person name="Schaberg P.G."/>
            <person name="Yang J."/>
            <person name="Wegrzyn J.L."/>
            <person name="Swenson N.G."/>
        </authorList>
    </citation>
    <scope>NUCLEOTIDE SEQUENCE</scope>
    <source>
        <strain evidence="9">91603</strain>
    </source>
</reference>
<evidence type="ECO:0000313" key="10">
    <source>
        <dbReference type="Proteomes" id="UP001064489"/>
    </source>
</evidence>
<keyword evidence="7" id="KW-0732">Signal</keyword>
<accession>A0AAD5NFE0</accession>
<name>A0AAD5NFE0_ACENE</name>
<proteinExistence type="inferred from homology"/>
<comment type="similarity">
    <text evidence="2">Belongs to the leguminous lectin family.</text>
</comment>
<dbReference type="PANTHER" id="PTHR32401">
    <property type="entry name" value="CONCANAVALIN A-LIKE LECTIN FAMILY PROTEIN"/>
    <property type="match status" value="1"/>
</dbReference>
<evidence type="ECO:0000256" key="3">
    <source>
        <dbReference type="ARBA" id="ARBA00022475"/>
    </source>
</evidence>
<sequence>MGSFLLLFFFFFIFPVSVQSQNTSFFFEGFNKDDNNLDLQLGALIMSNPERVLRLTNKLNNVIGRAFYNKPIQMIDKTSSPNAYSFSTSFVFEIVPPSSGSGGHGLAFLLAPSTQLPGAEPGHFLGILSDQTEGNPSNHIFLVEFDTVNGFNEGVDMQGNHVGIGLNRIFSNKSEPTSYYVNYTDHKEDFPLEGSGPIQAWIEYDGVQKVVNVTVSPINITKPVKPLMSLERDLTGILNETMYAGFSASTGNKSSSHYILGWSFQLNGMARPLNVSNLPKPPPREKILASSDGKTVALISSLCVVTVLLMGLLGYFLLHRREEDSEIEIPKGERGVLDSESDGGGCFGGGDEKQKLKKKKWVWGREREREKERDGCDE</sequence>
<keyword evidence="6" id="KW-0812">Transmembrane</keyword>
<dbReference type="EMBL" id="JAJSOW010000108">
    <property type="protein sequence ID" value="KAI9154143.1"/>
    <property type="molecule type" value="Genomic_DNA"/>
</dbReference>
<keyword evidence="6" id="KW-0472">Membrane</keyword>
<feature type="signal peptide" evidence="7">
    <location>
        <begin position="1"/>
        <end position="20"/>
    </location>
</feature>
<dbReference type="GO" id="GO:0030246">
    <property type="term" value="F:carbohydrate binding"/>
    <property type="evidence" value="ECO:0007669"/>
    <property type="project" value="UniProtKB-KW"/>
</dbReference>
<dbReference type="SUPFAM" id="SSF49899">
    <property type="entry name" value="Concanavalin A-like lectins/glucanases"/>
    <property type="match status" value="1"/>
</dbReference>
<evidence type="ECO:0000256" key="1">
    <source>
        <dbReference type="ARBA" id="ARBA00004251"/>
    </source>
</evidence>
<evidence type="ECO:0000256" key="4">
    <source>
        <dbReference type="ARBA" id="ARBA00022734"/>
    </source>
</evidence>
<reference evidence="9" key="2">
    <citation type="submission" date="2023-02" db="EMBL/GenBank/DDBJ databases">
        <authorList>
            <person name="Swenson N.G."/>
            <person name="Wegrzyn J.L."/>
            <person name="Mcevoy S.L."/>
        </authorList>
    </citation>
    <scope>NUCLEOTIDE SEQUENCE</scope>
    <source>
        <strain evidence="9">91603</strain>
        <tissue evidence="9">Leaf</tissue>
    </source>
</reference>
<evidence type="ECO:0000256" key="7">
    <source>
        <dbReference type="SAM" id="SignalP"/>
    </source>
</evidence>
<dbReference type="Gene3D" id="2.60.120.200">
    <property type="match status" value="1"/>
</dbReference>
<dbReference type="GO" id="GO:0005886">
    <property type="term" value="C:plasma membrane"/>
    <property type="evidence" value="ECO:0007669"/>
    <property type="project" value="UniProtKB-SubCell"/>
</dbReference>
<keyword evidence="4" id="KW-0430">Lectin</keyword>
<feature type="transmembrane region" description="Helical" evidence="6">
    <location>
        <begin position="296"/>
        <end position="318"/>
    </location>
</feature>